<organism evidence="1 2">
    <name type="scientific">Calothrix parasitica NIES-267</name>
    <dbReference type="NCBI Taxonomy" id="1973488"/>
    <lineage>
        <taxon>Bacteria</taxon>
        <taxon>Bacillati</taxon>
        <taxon>Cyanobacteriota</taxon>
        <taxon>Cyanophyceae</taxon>
        <taxon>Nostocales</taxon>
        <taxon>Calotrichaceae</taxon>
        <taxon>Calothrix</taxon>
    </lineage>
</organism>
<dbReference type="EMBL" id="AP018227">
    <property type="protein sequence ID" value="BAY85896.1"/>
    <property type="molecule type" value="Genomic_DNA"/>
</dbReference>
<accession>A0A1Z4LXB0</accession>
<evidence type="ECO:0000313" key="2">
    <source>
        <dbReference type="Proteomes" id="UP000218418"/>
    </source>
</evidence>
<dbReference type="OrthoDB" id="9820356at2"/>
<keyword evidence="2" id="KW-1185">Reference proteome</keyword>
<protein>
    <submittedName>
        <fullName evidence="1">Uncharacterized protein</fullName>
    </submittedName>
</protein>
<proteinExistence type="predicted"/>
<gene>
    <name evidence="1" type="ORF">NIES267_54020</name>
</gene>
<name>A0A1Z4LXB0_9CYAN</name>
<dbReference type="Proteomes" id="UP000218418">
    <property type="component" value="Chromosome"/>
</dbReference>
<sequence>MNFIVNAREGNSYPTSEGKLVSISETFTKISEPQTQGEAFSFLGVQFIGNNLIINFPETGNPYTEADGDRTKLGEKTTDTAALELTLQQLVLPLEIKAYLLPFIENGVNFAGNVNFKTPKGEKRKIPMTGRGTAALEGRANDAHAGFCTGGACASFQERSALVLAIAAAAGASHEQIDMIGEKLKQLNNRFHGRGDILSYSIECAKTPQDKMPSYLDYMIALYPKDKRPALLESIINTGEPNDAYFEKALTKMTDEELAEDKKSVQIRL</sequence>
<dbReference type="AlphaFoldDB" id="A0A1Z4LXB0"/>
<evidence type="ECO:0000313" key="1">
    <source>
        <dbReference type="EMBL" id="BAY85896.1"/>
    </source>
</evidence>
<reference evidence="1 2" key="1">
    <citation type="submission" date="2017-06" db="EMBL/GenBank/DDBJ databases">
        <title>Genome sequencing of cyanobaciteial culture collection at National Institute for Environmental Studies (NIES).</title>
        <authorList>
            <person name="Hirose Y."/>
            <person name="Shimura Y."/>
            <person name="Fujisawa T."/>
            <person name="Nakamura Y."/>
            <person name="Kawachi M."/>
        </authorList>
    </citation>
    <scope>NUCLEOTIDE SEQUENCE [LARGE SCALE GENOMIC DNA]</scope>
    <source>
        <strain evidence="1 2">NIES-267</strain>
    </source>
</reference>